<comment type="subcellular location">
    <subcellularLocation>
        <location evidence="1">Membrane</location>
        <topology evidence="1">Multi-pass membrane protein</topology>
    </subcellularLocation>
</comment>
<feature type="transmembrane region" description="Helical" evidence="6">
    <location>
        <begin position="35"/>
        <end position="58"/>
    </location>
</feature>
<dbReference type="PANTHER" id="PTHR39469:SF1">
    <property type="entry name" value="DUF4203 DOMAIN-CONTAINING PROTEIN"/>
    <property type="match status" value="1"/>
</dbReference>
<feature type="transmembrane region" description="Helical" evidence="6">
    <location>
        <begin position="6"/>
        <end position="28"/>
    </location>
</feature>
<feature type="region of interest" description="Disordered" evidence="5">
    <location>
        <begin position="354"/>
        <end position="376"/>
    </location>
</feature>
<keyword evidence="9" id="KW-1185">Reference proteome</keyword>
<dbReference type="PANTHER" id="PTHR39469">
    <property type="entry name" value="CHROMOSOME 1, WHOLE GENOME SHOTGUN SEQUENCE"/>
    <property type="match status" value="1"/>
</dbReference>
<feature type="compositionally biased region" description="Basic and acidic residues" evidence="5">
    <location>
        <begin position="702"/>
        <end position="756"/>
    </location>
</feature>
<dbReference type="GO" id="GO:0016020">
    <property type="term" value="C:membrane"/>
    <property type="evidence" value="ECO:0007669"/>
    <property type="project" value="UniProtKB-SubCell"/>
</dbReference>
<evidence type="ECO:0000256" key="4">
    <source>
        <dbReference type="ARBA" id="ARBA00023136"/>
    </source>
</evidence>
<keyword evidence="4 6" id="KW-0472">Membrane</keyword>
<sequence>MLDTRITPAFGVLGAILILTGLPSAFWGHKNRWTSFFLIGFYTLSLTCFVLIVKFGILPAINPPNNTLQGMFVLACSVAGIMGGAFTVFFWKATKYFIGAWGGFAFGLWIQCFKNGGLITPVGMRWILYIACSVIAFVLCTIPKIHWHMLLIATAFVGSSAFILGVDCYTTSGLKEFYVWNLGFTSLFPKYANNGIAFPVSQTMEIELGLIGAVALMGGAVQLRILRVLQRKLKEIAEEEKKRDVEAEISASGRLAELSKEQEEWEHDHPSLGMHGRTGSGYSGTPLMKDFPRSSQEGRSSTFTLVGGRGRYISGVSDFMAAPTPDEEMKRVTRDPQAPGALPALDLGLGIQEDVPSGFITDNEPESSDTKHSDVKRAISSELEDLARKEELLAEIQTIRRSIDALRSETPGPDSDDGRSRRTLSYDLDNAIAPRPHTRPPRQPDPRSRAQSMEFSKLMDAPPLGASIGRPTSVPLHDEDWDSYVRDRKLLQPPSGVTAPIPTSRVSSSSLSTQARLAVPPAVAEALSQRKRRESLLDASAGVETSAKDTSDEDVPISTLTPARVRKTKPRTSSTIPAVLSQPFTPPAAAISPSQRYPSAVVQRIMPSKSIEPERSNVPIVLPPTRLKAAPAEPPSNVPIIIPRGQSTIASPTPKRPEPQRVATFEELEERHREKMRGLQAPITEAEKQNADVLAAKRRWERSKANEREAVNRRQAEKAAEKAAELVREEKEKMLRKSEDGLGKTGNDDKSPDRRAKGISADKLAAIGGVASTSSKRQSVLRVEDWQRNQQDAELGVRPDRAPGSKRDSRALRAEANAAVSFPAQSRPPVDRRRSAGFPRDPPS</sequence>
<keyword evidence="2 6" id="KW-0812">Transmembrane</keyword>
<feature type="region of interest" description="Disordered" evidence="5">
    <location>
        <begin position="627"/>
        <end position="660"/>
    </location>
</feature>
<gene>
    <name evidence="8" type="ORF">K503DRAFT_765178</name>
</gene>
<feature type="transmembrane region" description="Helical" evidence="6">
    <location>
        <begin position="149"/>
        <end position="172"/>
    </location>
</feature>
<protein>
    <recommendedName>
        <fullName evidence="7">TM7S3/TM198-like domain-containing protein</fullName>
    </recommendedName>
</protein>
<feature type="region of interest" description="Disordered" evidence="5">
    <location>
        <begin position="697"/>
        <end position="844"/>
    </location>
</feature>
<name>A0A1B7NGY9_9AGAM</name>
<feature type="compositionally biased region" description="Low complexity" evidence="5">
    <location>
        <begin position="335"/>
        <end position="344"/>
    </location>
</feature>
<evidence type="ECO:0000256" key="3">
    <source>
        <dbReference type="ARBA" id="ARBA00022989"/>
    </source>
</evidence>
<feature type="region of interest" description="Disordered" evidence="5">
    <location>
        <begin position="670"/>
        <end position="689"/>
    </location>
</feature>
<feature type="compositionally biased region" description="Polar residues" evidence="5">
    <location>
        <begin position="293"/>
        <end position="304"/>
    </location>
</feature>
<organism evidence="8 9">
    <name type="scientific">Rhizopogon vinicolor AM-OR11-026</name>
    <dbReference type="NCBI Taxonomy" id="1314800"/>
    <lineage>
        <taxon>Eukaryota</taxon>
        <taxon>Fungi</taxon>
        <taxon>Dikarya</taxon>
        <taxon>Basidiomycota</taxon>
        <taxon>Agaricomycotina</taxon>
        <taxon>Agaricomycetes</taxon>
        <taxon>Agaricomycetidae</taxon>
        <taxon>Boletales</taxon>
        <taxon>Suillineae</taxon>
        <taxon>Rhizopogonaceae</taxon>
        <taxon>Rhizopogon</taxon>
    </lineage>
</organism>
<evidence type="ECO:0000256" key="5">
    <source>
        <dbReference type="SAM" id="MobiDB-lite"/>
    </source>
</evidence>
<dbReference type="Proteomes" id="UP000092154">
    <property type="component" value="Unassembled WGS sequence"/>
</dbReference>
<feature type="region of interest" description="Disordered" evidence="5">
    <location>
        <begin position="325"/>
        <end position="344"/>
    </location>
</feature>
<feature type="transmembrane region" description="Helical" evidence="6">
    <location>
        <begin position="126"/>
        <end position="142"/>
    </location>
</feature>
<feature type="transmembrane region" description="Helical" evidence="6">
    <location>
        <begin position="98"/>
        <end position="120"/>
    </location>
</feature>
<proteinExistence type="predicted"/>
<feature type="region of interest" description="Disordered" evidence="5">
    <location>
        <begin position="404"/>
        <end position="455"/>
    </location>
</feature>
<evidence type="ECO:0000313" key="9">
    <source>
        <dbReference type="Proteomes" id="UP000092154"/>
    </source>
</evidence>
<evidence type="ECO:0000256" key="2">
    <source>
        <dbReference type="ARBA" id="ARBA00022692"/>
    </source>
</evidence>
<feature type="region of interest" description="Disordered" evidence="5">
    <location>
        <begin position="259"/>
        <end position="304"/>
    </location>
</feature>
<dbReference type="Pfam" id="PF13886">
    <property type="entry name" value="TM7S3_TM198"/>
    <property type="match status" value="1"/>
</dbReference>
<evidence type="ECO:0000256" key="6">
    <source>
        <dbReference type="SAM" id="Phobius"/>
    </source>
</evidence>
<dbReference type="InParanoid" id="A0A1B7NGY9"/>
<reference evidence="8 9" key="1">
    <citation type="submission" date="2016-06" db="EMBL/GenBank/DDBJ databases">
        <title>Comparative genomics of the ectomycorrhizal sister species Rhizopogon vinicolor and Rhizopogon vesiculosus (Basidiomycota: Boletales) reveals a divergence of the mating type B locus.</title>
        <authorList>
            <consortium name="DOE Joint Genome Institute"/>
            <person name="Mujic A.B."/>
            <person name="Kuo A."/>
            <person name="Tritt A."/>
            <person name="Lipzen A."/>
            <person name="Chen C."/>
            <person name="Johnson J."/>
            <person name="Sharma A."/>
            <person name="Barry K."/>
            <person name="Grigoriev I.V."/>
            <person name="Spatafora J.W."/>
        </authorList>
    </citation>
    <scope>NUCLEOTIDE SEQUENCE [LARGE SCALE GENOMIC DNA]</scope>
    <source>
        <strain evidence="8 9">AM-OR11-026</strain>
    </source>
</reference>
<evidence type="ECO:0000259" key="7">
    <source>
        <dbReference type="Pfam" id="PF13886"/>
    </source>
</evidence>
<feature type="compositionally biased region" description="Basic and acidic residues" evidence="5">
    <location>
        <begin position="795"/>
        <end position="813"/>
    </location>
</feature>
<feature type="region of interest" description="Disordered" evidence="5">
    <location>
        <begin position="492"/>
        <end position="597"/>
    </location>
</feature>
<feature type="compositionally biased region" description="Basic and acidic residues" evidence="5">
    <location>
        <begin position="259"/>
        <end position="270"/>
    </location>
</feature>
<keyword evidence="3 6" id="KW-1133">Transmembrane helix</keyword>
<dbReference type="AlphaFoldDB" id="A0A1B7NGY9"/>
<dbReference type="InterPro" id="IPR025256">
    <property type="entry name" value="TM7S3/TM198-like_dom"/>
</dbReference>
<feature type="transmembrane region" description="Helical" evidence="6">
    <location>
        <begin position="70"/>
        <end position="91"/>
    </location>
</feature>
<dbReference type="EMBL" id="KV448127">
    <property type="protein sequence ID" value="OAX44181.1"/>
    <property type="molecule type" value="Genomic_DNA"/>
</dbReference>
<dbReference type="STRING" id="1314800.A0A1B7NGY9"/>
<evidence type="ECO:0000313" key="8">
    <source>
        <dbReference type="EMBL" id="OAX44181.1"/>
    </source>
</evidence>
<dbReference type="OrthoDB" id="102260at2759"/>
<feature type="domain" description="TM7S3/TM198-like" evidence="7">
    <location>
        <begin position="14"/>
        <end position="223"/>
    </location>
</feature>
<accession>A0A1B7NGY9</accession>
<evidence type="ECO:0000256" key="1">
    <source>
        <dbReference type="ARBA" id="ARBA00004141"/>
    </source>
</evidence>